<dbReference type="EMBL" id="CP002551">
    <property type="protein sequence ID" value="ADZ09013.1"/>
    <property type="molecule type" value="Genomic_DNA"/>
</dbReference>
<dbReference type="PANTHER" id="PTHR12993">
    <property type="entry name" value="N-ACETYLGLUCOSAMINYL-PHOSPHATIDYLINOSITOL DE-N-ACETYLASE-RELATED"/>
    <property type="match status" value="1"/>
</dbReference>
<dbReference type="Pfam" id="PF02585">
    <property type="entry name" value="PIG-L"/>
    <property type="match status" value="1"/>
</dbReference>
<dbReference type="InterPro" id="IPR024078">
    <property type="entry name" value="LmbE-like_dom_sf"/>
</dbReference>
<reference evidence="2" key="1">
    <citation type="submission" date="2011-02" db="EMBL/GenBank/DDBJ databases">
        <title>Complete sequence of Methanobacterium sp. AL-21.</title>
        <authorList>
            <consortium name="US DOE Joint Genome Institute"/>
            <person name="Lucas S."/>
            <person name="Copeland A."/>
            <person name="Lapidus A."/>
            <person name="Cheng J.-F."/>
            <person name="Goodwin L."/>
            <person name="Pitluck S."/>
            <person name="Chertkov O."/>
            <person name="Detter J.C."/>
            <person name="Han C."/>
            <person name="Tapia R."/>
            <person name="Land M."/>
            <person name="Hauser L."/>
            <person name="Kyrpides N."/>
            <person name="Ivanova N."/>
            <person name="Mikhailova N."/>
            <person name="Pagani I."/>
            <person name="Cadillo-Quiroz H."/>
            <person name="Imachi H."/>
            <person name="Zinder S."/>
            <person name="Liu W."/>
            <person name="Woyke T."/>
        </authorList>
    </citation>
    <scope>NUCLEOTIDE SEQUENCE [LARGE SCALE GENOMIC DNA]</scope>
    <source>
        <strain evidence="2">AL-21</strain>
    </source>
</reference>
<dbReference type="RefSeq" id="WP_013644364.1">
    <property type="nucleotide sequence ID" value="NC_015216.1"/>
</dbReference>
<organism evidence="1 2">
    <name type="scientific">Methanobacterium lacus (strain AL-21)</name>
    <dbReference type="NCBI Taxonomy" id="877455"/>
    <lineage>
        <taxon>Archaea</taxon>
        <taxon>Methanobacteriati</taxon>
        <taxon>Methanobacteriota</taxon>
        <taxon>Methanomada group</taxon>
        <taxon>Methanobacteria</taxon>
        <taxon>Methanobacteriales</taxon>
        <taxon>Methanobacteriaceae</taxon>
        <taxon>Methanobacterium</taxon>
    </lineage>
</organism>
<sequence precursor="true">MDKKAKLTFFLTLILLFSFAATSYSYNNQVNNYPKYPQINSSDRVLIFAPHPDDESLSSAGLIRYCVEHNVPVHVVVVTNGGKGKLGSVRHSETLDATAKLGLSSNNVTFLDYPQVVNRLFNENWDPNHAYFDGSHHNSFSYDQNSSYCGESLESNIETMIANYNPTIIIYPAVDDDNTDHWGTGSFVDYAVNDMDYQTKMYSYLVHDDETLWPFPRSYFPQSKLLPPSYLANQTNWLIFPLNNSLEQYKFDAVNCYQSQMQKDSVFLKSFIKSNELFAVAPIKNVTRQDTSNDYINSHGFPTTVFHDPVGDILNQPNNQIYSVLDSQSSYDIGDVGFEIDNNTLWISLKTTGGISKNGIYQFHLRGFGDYGISRVDFQVQNGKASYIMPSKNSVTPTLQLRSDASGIVVGIPAMLDDHTFMIDVESENSTHVFDRTGYFNIDVS</sequence>
<dbReference type="GO" id="GO:0016811">
    <property type="term" value="F:hydrolase activity, acting on carbon-nitrogen (but not peptide) bonds, in linear amides"/>
    <property type="evidence" value="ECO:0007669"/>
    <property type="project" value="TreeGrafter"/>
</dbReference>
<dbReference type="AlphaFoldDB" id="F0TB62"/>
<dbReference type="SUPFAM" id="SSF102588">
    <property type="entry name" value="LmbE-like"/>
    <property type="match status" value="1"/>
</dbReference>
<evidence type="ECO:0000313" key="2">
    <source>
        <dbReference type="Proteomes" id="UP000007490"/>
    </source>
</evidence>
<dbReference type="OrthoDB" id="70547at2157"/>
<accession>F0TB62</accession>
<gene>
    <name evidence="1" type="ordered locus">Metbo_0762</name>
</gene>
<dbReference type="STRING" id="877455.Metbo_0762"/>
<keyword evidence="2" id="KW-1185">Reference proteome</keyword>
<proteinExistence type="predicted"/>
<dbReference type="Proteomes" id="UP000007490">
    <property type="component" value="Chromosome"/>
</dbReference>
<reference evidence="1 2" key="2">
    <citation type="journal article" date="2014" name="Int. J. Syst. Evol. Microbiol.">
        <title>Methanobacterium paludis sp. nov. and a novel strain of Methanobacterium lacus isolated from northern peatlands.</title>
        <authorList>
            <person name="Cadillo-Quiroz H."/>
            <person name="Brauer S.L."/>
            <person name="Goodson N."/>
            <person name="Yavitt J.B."/>
            <person name="Zinder S.H."/>
        </authorList>
    </citation>
    <scope>NUCLEOTIDE SEQUENCE [LARGE SCALE GENOMIC DNA]</scope>
    <source>
        <strain evidence="1 2">AL-21</strain>
    </source>
</reference>
<dbReference type="PANTHER" id="PTHR12993:SF29">
    <property type="entry name" value="BLR3841 PROTEIN"/>
    <property type="match status" value="1"/>
</dbReference>
<dbReference type="GeneID" id="10277210"/>
<dbReference type="InterPro" id="IPR003737">
    <property type="entry name" value="GlcNAc_PI_deacetylase-related"/>
</dbReference>
<evidence type="ECO:0000313" key="1">
    <source>
        <dbReference type="EMBL" id="ADZ09013.1"/>
    </source>
</evidence>
<dbReference type="KEGG" id="mel:Metbo_0762"/>
<protein>
    <submittedName>
        <fullName evidence="1">LmbE family protein</fullName>
    </submittedName>
</protein>
<name>F0TB62_METLA</name>
<dbReference type="eggNOG" id="arCOG03460">
    <property type="taxonomic scope" value="Archaea"/>
</dbReference>
<dbReference type="HOGENOM" id="CLU_025055_0_0_2"/>
<dbReference type="Gene3D" id="3.40.50.10320">
    <property type="entry name" value="LmbE-like"/>
    <property type="match status" value="1"/>
</dbReference>